<keyword evidence="2" id="KW-1185">Reference proteome</keyword>
<evidence type="ECO:0000313" key="2">
    <source>
        <dbReference type="Proteomes" id="UP000675881"/>
    </source>
</evidence>
<dbReference type="EMBL" id="HG994585">
    <property type="protein sequence ID" value="CAF2980309.1"/>
    <property type="molecule type" value="Genomic_DNA"/>
</dbReference>
<organism evidence="1 2">
    <name type="scientific">Lepeophtheirus salmonis</name>
    <name type="common">Salmon louse</name>
    <name type="synonym">Caligus salmonis</name>
    <dbReference type="NCBI Taxonomy" id="72036"/>
    <lineage>
        <taxon>Eukaryota</taxon>
        <taxon>Metazoa</taxon>
        <taxon>Ecdysozoa</taxon>
        <taxon>Arthropoda</taxon>
        <taxon>Crustacea</taxon>
        <taxon>Multicrustacea</taxon>
        <taxon>Hexanauplia</taxon>
        <taxon>Copepoda</taxon>
        <taxon>Siphonostomatoida</taxon>
        <taxon>Caligidae</taxon>
        <taxon>Lepeophtheirus</taxon>
    </lineage>
</organism>
<reference evidence="1" key="1">
    <citation type="submission" date="2021-02" db="EMBL/GenBank/DDBJ databases">
        <authorList>
            <person name="Bekaert M."/>
        </authorList>
    </citation>
    <scope>NUCLEOTIDE SEQUENCE</scope>
    <source>
        <strain evidence="1">IoA-00</strain>
    </source>
</reference>
<dbReference type="AlphaFoldDB" id="A0A7R8D5J2"/>
<protein>
    <submittedName>
        <fullName evidence="1">(salmon louse) hypothetical protein</fullName>
    </submittedName>
</protein>
<gene>
    <name evidence="1" type="ORF">LSAA_11072</name>
</gene>
<sequence length="154" mass="17358">MSNSLVSLGGGSTKLKCLSIPVTALTEKTRGSHTTKVDSKNIKRQWRSIFQGREEEGQEEPCHKEGAIVHLLKKAGIYPSLQGTPEGLKVIPYIPSFRLEPRVRGVYHHSDQTSSFNDESWLCGLLWNCHAYHLILMGYRLCGKDQVRSSSLYR</sequence>
<accession>A0A7R8D5J2</accession>
<evidence type="ECO:0000313" key="1">
    <source>
        <dbReference type="EMBL" id="CAF2980309.1"/>
    </source>
</evidence>
<dbReference type="Proteomes" id="UP000675881">
    <property type="component" value="Chromosome 6"/>
</dbReference>
<proteinExistence type="predicted"/>
<name>A0A7R8D5J2_LEPSM</name>